<evidence type="ECO:0000259" key="1">
    <source>
        <dbReference type="Pfam" id="PF13649"/>
    </source>
</evidence>
<dbReference type="AlphaFoldDB" id="A0A2C9ESF5"/>
<sequence length="227" mass="26043">MMATPIKLEFSEKYDAQHAQEYLLKHQDGLARQLSHKRDEQLARTALALAGEPGLVLDLPCGAGRFWPLLAEKTNRVIIGADNSAAMLSTATVAQPADVVKRVRPLQTSAFAIDLPDNAVDCIFSMRLLHHIGQAEHRMALLREFQRVSRDSVIISLWVDGNFKAWKRKRMERKRQAEVGQEGYQNRFVLPAATVEEEFRQAGFRVQEHLDFFPLYAMWRVYVLRKR</sequence>
<gene>
    <name evidence="2" type="ORF">PFLCHA0_c48150</name>
</gene>
<organism evidence="2 3">
    <name type="scientific">Pseudomonas protegens (strain DSM 19095 / LMG 27888 / CFBP 6595 / CHA0)</name>
    <dbReference type="NCBI Taxonomy" id="1124983"/>
    <lineage>
        <taxon>Bacteria</taxon>
        <taxon>Pseudomonadati</taxon>
        <taxon>Pseudomonadota</taxon>
        <taxon>Gammaproteobacteria</taxon>
        <taxon>Pseudomonadales</taxon>
        <taxon>Pseudomonadaceae</taxon>
        <taxon>Pseudomonas</taxon>
    </lineage>
</organism>
<dbReference type="CDD" id="cd02440">
    <property type="entry name" value="AdoMet_MTases"/>
    <property type="match status" value="1"/>
</dbReference>
<dbReference type="InterPro" id="IPR041698">
    <property type="entry name" value="Methyltransf_25"/>
</dbReference>
<dbReference type="HOGENOM" id="CLU_088235_0_0_6"/>
<feature type="domain" description="Methyltransferase" evidence="1">
    <location>
        <begin position="56"/>
        <end position="150"/>
    </location>
</feature>
<name>A0A2C9ESF5_PSEPH</name>
<proteinExistence type="predicted"/>
<dbReference type="Pfam" id="PF13649">
    <property type="entry name" value="Methyltransf_25"/>
    <property type="match status" value="1"/>
</dbReference>
<evidence type="ECO:0000313" key="2">
    <source>
        <dbReference type="EMBL" id="AGL86565.1"/>
    </source>
</evidence>
<dbReference type="KEGG" id="pprc:PFLCHA0_c48150"/>
<dbReference type="eggNOG" id="COG0500">
    <property type="taxonomic scope" value="Bacteria"/>
</dbReference>
<dbReference type="Proteomes" id="UP000013940">
    <property type="component" value="Chromosome"/>
</dbReference>
<dbReference type="SUPFAM" id="SSF53335">
    <property type="entry name" value="S-adenosyl-L-methionine-dependent methyltransferases"/>
    <property type="match status" value="1"/>
</dbReference>
<reference evidence="3" key="1">
    <citation type="journal article" date="2014" name="Genome Announc.">
        <title>Full-genome sequence of the plant growth-promoting bacterium Pseudomonas protegens CHA0.</title>
        <authorList>
            <person name="Jousset A."/>
            <person name="Schuldes J."/>
            <person name="Keel C."/>
            <person name="Maurhofer M."/>
            <person name="Daniel R."/>
            <person name="Scheu S."/>
            <person name="Thuermer A."/>
        </authorList>
    </citation>
    <scope>NUCLEOTIDE SEQUENCE [LARGE SCALE GENOMIC DNA]</scope>
    <source>
        <strain evidence="3">DSM 19095 / LMG 27888 / CFBP 6595 / CHA0</strain>
    </source>
</reference>
<dbReference type="Gene3D" id="3.40.50.150">
    <property type="entry name" value="Vaccinia Virus protein VP39"/>
    <property type="match status" value="1"/>
</dbReference>
<dbReference type="EMBL" id="CP003190">
    <property type="protein sequence ID" value="AGL86565.1"/>
    <property type="molecule type" value="Genomic_DNA"/>
</dbReference>
<evidence type="ECO:0000313" key="3">
    <source>
        <dbReference type="Proteomes" id="UP000013940"/>
    </source>
</evidence>
<accession>A0A2C9ESF5</accession>
<dbReference type="InterPro" id="IPR029063">
    <property type="entry name" value="SAM-dependent_MTases_sf"/>
</dbReference>
<protein>
    <recommendedName>
        <fullName evidence="1">Methyltransferase domain-containing protein</fullName>
    </recommendedName>
</protein>